<dbReference type="PIRSF" id="PIRSF004789">
    <property type="entry name" value="DR1281"/>
    <property type="match status" value="1"/>
</dbReference>
<feature type="binding site" evidence="2">
    <location>
        <position position="43"/>
    </location>
    <ligand>
        <name>Fe cation</name>
        <dbReference type="ChEBI" id="CHEBI:24875"/>
        <label>1</label>
    </ligand>
</feature>
<dbReference type="InterPro" id="IPR005235">
    <property type="entry name" value="YmdB-like"/>
</dbReference>
<gene>
    <name evidence="3" type="ORF">COY67_00835</name>
</gene>
<dbReference type="Proteomes" id="UP000228689">
    <property type="component" value="Unassembled WGS sequence"/>
</dbReference>
<dbReference type="InterPro" id="IPR029052">
    <property type="entry name" value="Metallo-depent_PP-like"/>
</dbReference>
<dbReference type="EMBL" id="PFMC01000020">
    <property type="protein sequence ID" value="PIY95260.1"/>
    <property type="molecule type" value="Genomic_DNA"/>
</dbReference>
<feature type="binding site" evidence="2">
    <location>
        <position position="192"/>
    </location>
    <ligand>
        <name>Fe cation</name>
        <dbReference type="ChEBI" id="CHEBI:24875"/>
        <label>1</label>
    </ligand>
</feature>
<name>A0A2M7RES2_9BACT</name>
<feature type="binding site" evidence="2">
    <location>
        <position position="165"/>
    </location>
    <ligand>
        <name>Fe cation</name>
        <dbReference type="ChEBI" id="CHEBI:24875"/>
        <label>2</label>
    </ligand>
</feature>
<dbReference type="AlphaFoldDB" id="A0A2M7RES2"/>
<dbReference type="PANTHER" id="PTHR36303:SF1">
    <property type="entry name" value="2',3'-CYCLIC-NUCLEOTIDE 2'-PHOSPHODIESTERASE"/>
    <property type="match status" value="1"/>
</dbReference>
<feature type="binding site" evidence="2">
    <location>
        <position position="11"/>
    </location>
    <ligand>
        <name>Fe cation</name>
        <dbReference type="ChEBI" id="CHEBI:24875"/>
        <label>1</label>
    </ligand>
</feature>
<evidence type="ECO:0000256" key="1">
    <source>
        <dbReference type="PIRSR" id="PIRSR004789-50"/>
    </source>
</evidence>
<feature type="binding site" evidence="2">
    <location>
        <position position="190"/>
    </location>
    <ligand>
        <name>Fe cation</name>
        <dbReference type="ChEBI" id="CHEBI:24875"/>
        <label>2</label>
    </ligand>
</feature>
<dbReference type="PANTHER" id="PTHR36303">
    <property type="entry name" value="2',3'-CYCLIC-NUCLEOTIDE 2'-PHOSPHODIESTERASE"/>
    <property type="match status" value="1"/>
</dbReference>
<dbReference type="Pfam" id="PF13277">
    <property type="entry name" value="YmdB"/>
    <property type="match status" value="1"/>
</dbReference>
<sequence length="277" mass="30754">MKSFKIIFFGDIMGKIGRSAVAQILPEWQKKYQPDLLAANVENLAHGKGVTKKTLQELKDIGIEMMTSGNHVWRKEDANVLAKLPEFNLITPHNDPRTPAGQGYKTIIINDLKIFFINLLGQEGMVLFDMPDAPENNVTSPFKDIDQILDLEEAKNADIIVVDNHTELTSEARAMGWHLDGRVNAVLGTHTHVPTADAQILPKGTGYITDIGMVGAYHSVLGIDKDTIVDRFLNQSKITFAAPETGQAEINAIFLEIDLTTKKTVQIQLLRQMVEIL</sequence>
<proteinExistence type="predicted"/>
<accession>A0A2M7RES2</accession>
<reference evidence="4" key="1">
    <citation type="submission" date="2017-09" db="EMBL/GenBank/DDBJ databases">
        <title>Depth-based differentiation of microbial function through sediment-hosted aquifers and enrichment of novel symbionts in the deep terrestrial subsurface.</title>
        <authorList>
            <person name="Probst A.J."/>
            <person name="Ladd B."/>
            <person name="Jarett J.K."/>
            <person name="Geller-Mcgrath D.E."/>
            <person name="Sieber C.M.K."/>
            <person name="Emerson J.B."/>
            <person name="Anantharaman K."/>
            <person name="Thomas B.C."/>
            <person name="Malmstrom R."/>
            <person name="Stieglmeier M."/>
            <person name="Klingl A."/>
            <person name="Woyke T."/>
            <person name="Ryan C.M."/>
            <person name="Banfield J.F."/>
        </authorList>
    </citation>
    <scope>NUCLEOTIDE SEQUENCE [LARGE SCALE GENOMIC DNA]</scope>
</reference>
<feature type="binding site" evidence="2">
    <location>
        <position position="42"/>
    </location>
    <ligand>
        <name>Fe cation</name>
        <dbReference type="ChEBI" id="CHEBI:24875"/>
        <label>2</label>
    </ligand>
</feature>
<organism evidence="3 4">
    <name type="scientific">Candidatus Komeilibacteria bacterium CG_4_10_14_0_8_um_filter_37_78</name>
    <dbReference type="NCBI Taxonomy" id="1974471"/>
    <lineage>
        <taxon>Bacteria</taxon>
        <taxon>Candidatus Komeiliibacteriota</taxon>
    </lineage>
</organism>
<evidence type="ECO:0000256" key="2">
    <source>
        <dbReference type="PIRSR" id="PIRSR004789-51"/>
    </source>
</evidence>
<dbReference type="GO" id="GO:0046872">
    <property type="term" value="F:metal ion binding"/>
    <property type="evidence" value="ECO:0007669"/>
    <property type="project" value="UniProtKB-KW"/>
</dbReference>
<evidence type="ECO:0000313" key="4">
    <source>
        <dbReference type="Proteomes" id="UP000228689"/>
    </source>
</evidence>
<comment type="caution">
    <text evidence="3">The sequence shown here is derived from an EMBL/GenBank/DDBJ whole genome shotgun (WGS) entry which is preliminary data.</text>
</comment>
<feature type="binding site" evidence="2">
    <location>
        <position position="70"/>
    </location>
    <ligand>
        <name>Fe cation</name>
        <dbReference type="ChEBI" id="CHEBI:24875"/>
        <label>2</label>
    </ligand>
</feature>
<keyword evidence="2" id="KW-0479">Metal-binding</keyword>
<dbReference type="Gene3D" id="3.60.21.10">
    <property type="match status" value="1"/>
</dbReference>
<dbReference type="GO" id="GO:0004113">
    <property type="term" value="F:2',3'-cyclic-nucleotide 3'-phosphodiesterase activity"/>
    <property type="evidence" value="ECO:0007669"/>
    <property type="project" value="TreeGrafter"/>
</dbReference>
<dbReference type="SUPFAM" id="SSF56300">
    <property type="entry name" value="Metallo-dependent phosphatases"/>
    <property type="match status" value="1"/>
</dbReference>
<protein>
    <submittedName>
        <fullName evidence="3">Metallophosphoesterase</fullName>
    </submittedName>
</protein>
<feature type="active site" description="Proton donor" evidence="1">
    <location>
        <position position="71"/>
    </location>
</feature>
<evidence type="ECO:0000313" key="3">
    <source>
        <dbReference type="EMBL" id="PIY95260.1"/>
    </source>
</evidence>
<feature type="binding site" evidence="2">
    <location>
        <position position="42"/>
    </location>
    <ligand>
        <name>Fe cation</name>
        <dbReference type="ChEBI" id="CHEBI:24875"/>
        <label>1</label>
    </ligand>
</feature>